<evidence type="ECO:0000313" key="1">
    <source>
        <dbReference type="EMBL" id="CDW32248.1"/>
    </source>
</evidence>
<reference evidence="1" key="1">
    <citation type="submission" date="2014-05" db="EMBL/GenBank/DDBJ databases">
        <authorList>
            <person name="Chronopoulou M."/>
        </authorList>
    </citation>
    <scope>NUCLEOTIDE SEQUENCE</scope>
    <source>
        <tissue evidence="1">Whole organism</tissue>
    </source>
</reference>
<protein>
    <submittedName>
        <fullName evidence="1">Uncharacterized protein</fullName>
    </submittedName>
</protein>
<dbReference type="AlphaFoldDB" id="A0A0K2U205"/>
<organism evidence="1">
    <name type="scientific">Lepeophtheirus salmonis</name>
    <name type="common">Salmon louse</name>
    <name type="synonym">Caligus salmonis</name>
    <dbReference type="NCBI Taxonomy" id="72036"/>
    <lineage>
        <taxon>Eukaryota</taxon>
        <taxon>Metazoa</taxon>
        <taxon>Ecdysozoa</taxon>
        <taxon>Arthropoda</taxon>
        <taxon>Crustacea</taxon>
        <taxon>Multicrustacea</taxon>
        <taxon>Hexanauplia</taxon>
        <taxon>Copepoda</taxon>
        <taxon>Siphonostomatoida</taxon>
        <taxon>Caligidae</taxon>
        <taxon>Lepeophtheirus</taxon>
    </lineage>
</organism>
<accession>A0A0K2U205</accession>
<sequence>MPYDSSAVSVHSYTNLIYTHYLITASLTRSFFVHSQPQISKENEKFDQNYLLLCEFFTK</sequence>
<proteinExistence type="predicted"/>
<name>A0A0K2U205_LEPSM</name>
<dbReference type="EMBL" id="HACA01014887">
    <property type="protein sequence ID" value="CDW32248.1"/>
    <property type="molecule type" value="Transcribed_RNA"/>
</dbReference>